<dbReference type="Gene3D" id="3.30.565.60">
    <property type="match status" value="1"/>
</dbReference>
<protein>
    <submittedName>
        <fullName evidence="2">Transcriptional regulator</fullName>
    </submittedName>
</protein>
<name>A0A8H9CF71_9GAMM</name>
<feature type="domain" description="Schlafen AlbA-2" evidence="1">
    <location>
        <begin position="14"/>
        <end position="132"/>
    </location>
</feature>
<dbReference type="PANTHER" id="PTHR30595:SF6">
    <property type="entry name" value="SCHLAFEN ALBA-2 DOMAIN-CONTAINING PROTEIN"/>
    <property type="match status" value="1"/>
</dbReference>
<comment type="caution">
    <text evidence="2">The sequence shown here is derived from an EMBL/GenBank/DDBJ whole genome shotgun (WGS) entry which is preliminary data.</text>
</comment>
<dbReference type="AlphaFoldDB" id="A0A8H9CF71"/>
<dbReference type="RefSeq" id="WP_202762551.1">
    <property type="nucleotide sequence ID" value="NZ_CAESAQ020000017.1"/>
</dbReference>
<dbReference type="Proteomes" id="UP000643672">
    <property type="component" value="Unassembled WGS sequence"/>
</dbReference>
<dbReference type="InterPro" id="IPR007421">
    <property type="entry name" value="Schlafen_AlbA_2_dom"/>
</dbReference>
<dbReference type="Pfam" id="PF04326">
    <property type="entry name" value="SLFN_AlbA_2"/>
    <property type="match status" value="1"/>
</dbReference>
<proteinExistence type="predicted"/>
<organism evidence="2 3">
    <name type="scientific">Bathymodiolus thermophilus thioautotrophic gill symbiont</name>
    <dbReference type="NCBI Taxonomy" id="2360"/>
    <lineage>
        <taxon>Bacteria</taxon>
        <taxon>Pseudomonadati</taxon>
        <taxon>Pseudomonadota</taxon>
        <taxon>Gammaproteobacteria</taxon>
        <taxon>sulfur-oxidizing symbionts</taxon>
    </lineage>
</organism>
<dbReference type="InterPro" id="IPR038461">
    <property type="entry name" value="Schlafen_AlbA_2_dom_sf"/>
</dbReference>
<dbReference type="Gene3D" id="3.30.950.30">
    <property type="entry name" value="Schlafen, AAA domain"/>
    <property type="match status" value="1"/>
</dbReference>
<accession>A0A8H9CF71</accession>
<gene>
    <name evidence="2" type="ORF">THERMOS_225</name>
</gene>
<sequence>MLNTLNTLLRTNAETEILEFKTAGQNFDKNKLGKYFSALSNEANLANKECAWLIFGIDDEHHISGTKITDSTLNEYKQEIANNTSPTSNFINTHRVNIEGKQVLMLQIPPAPKGMPVDWKGHCYGRNGSSLSALNNQERERIRLQNYAPDWGEEVVERATIDDLSIEAISEARKQFKVKNPTLEIEKWDDIKFLNKAKITSQGKITNTAILLLGKPESEHLISPAVGKITWILKDRDNIEKDYEHFGCPLLLSVNQVYAKIRNLKYRYLPEGTLFPDEVDQFDPFIIREALNNCIAHQDYTLGGKINLVEREDGILTFVNSGAFIPGYVEKVVAADAPETYYRNPFLTSAMVGLGMIDTIGSGIKKMFVLQKNKFFPLPSYDLDNNQVKVKIIGKVVDVGYARRLAQSKNELTLQDIILLDKVAKGTPLLNAEIKMLRSKKLIEGRKPNFHISSFIAESIGEKPSYINHKGIDNEYCQKMILDFLRKFGSGNRKDFEEMLLDKLPDVLNPQQKRNKVRNNLQSLKKQKKISPFGKLWKMSNSKN</sequence>
<evidence type="ECO:0000313" key="2">
    <source>
        <dbReference type="EMBL" id="CAB5495083.1"/>
    </source>
</evidence>
<evidence type="ECO:0000313" key="3">
    <source>
        <dbReference type="Proteomes" id="UP000643672"/>
    </source>
</evidence>
<keyword evidence="3" id="KW-1185">Reference proteome</keyword>
<evidence type="ECO:0000259" key="1">
    <source>
        <dbReference type="Pfam" id="PF04326"/>
    </source>
</evidence>
<reference evidence="2 3" key="1">
    <citation type="submission" date="2020-05" db="EMBL/GenBank/DDBJ databases">
        <authorList>
            <person name="Petersen J."/>
            <person name="Sayavedra L."/>
        </authorList>
    </citation>
    <scope>NUCLEOTIDE SEQUENCE [LARGE SCALE GENOMIC DNA]</scope>
    <source>
        <strain evidence="2">B thermophilus SOXS</strain>
    </source>
</reference>
<dbReference type="EMBL" id="CAESAQ020000017">
    <property type="protein sequence ID" value="CAB5495083.1"/>
    <property type="molecule type" value="Genomic_DNA"/>
</dbReference>
<dbReference type="PANTHER" id="PTHR30595">
    <property type="entry name" value="GLPR-RELATED TRANSCRIPTIONAL REPRESSOR"/>
    <property type="match status" value="1"/>
</dbReference>
<dbReference type="Pfam" id="PF13749">
    <property type="entry name" value="HATPase_c_4"/>
    <property type="match status" value="1"/>
</dbReference>
<dbReference type="InterPro" id="IPR038475">
    <property type="entry name" value="RecG_C_sf"/>
</dbReference>